<keyword evidence="2" id="KW-0012">Acyltransferase</keyword>
<dbReference type="InterPro" id="IPR016181">
    <property type="entry name" value="Acyl_CoA_acyltransferase"/>
</dbReference>
<accession>A0A841TEM6</accession>
<dbReference type="Gene3D" id="3.40.630.30">
    <property type="match status" value="1"/>
</dbReference>
<dbReference type="PANTHER" id="PTHR43072:SF23">
    <property type="entry name" value="UPF0039 PROTEIN C11D3.02C"/>
    <property type="match status" value="1"/>
</dbReference>
<dbReference type="PANTHER" id="PTHR43072">
    <property type="entry name" value="N-ACETYLTRANSFERASE"/>
    <property type="match status" value="1"/>
</dbReference>
<protein>
    <submittedName>
        <fullName evidence="4">N-acetyltransferase</fullName>
    </submittedName>
</protein>
<evidence type="ECO:0000256" key="2">
    <source>
        <dbReference type="ARBA" id="ARBA00023315"/>
    </source>
</evidence>
<keyword evidence="1 4" id="KW-0808">Transferase</keyword>
<dbReference type="SUPFAM" id="SSF55729">
    <property type="entry name" value="Acyl-CoA N-acyltransferases (Nat)"/>
    <property type="match status" value="1"/>
</dbReference>
<sequence>MDNGDVIAFAKPEDLPVIVDIYNSTVASRQVTADLEPVTVESRRTWFEEHTPDRRPLWVLKRNGQVMAWASLSTFYGRPAYDGTVELSIYVGEAARGTGVGSALLRHVLGECPRLGVTTVLGFVFGHNEPSLRLLRKFGFEQWGYYPRVAVLDGMERDLAVLGRRVGAGES</sequence>
<dbReference type="PROSITE" id="PS51186">
    <property type="entry name" value="GNAT"/>
    <property type="match status" value="1"/>
</dbReference>
<feature type="domain" description="N-acetyltransferase" evidence="3">
    <location>
        <begin position="5"/>
        <end position="158"/>
    </location>
</feature>
<dbReference type="CDD" id="cd04301">
    <property type="entry name" value="NAT_SF"/>
    <property type="match status" value="1"/>
</dbReference>
<comment type="caution">
    <text evidence="4">The sequence shown here is derived from an EMBL/GenBank/DDBJ whole genome shotgun (WGS) entry which is preliminary data.</text>
</comment>
<organism evidence="4 5">
    <name type="scientific">Cohnella lubricantis</name>
    <dbReference type="NCBI Taxonomy" id="2163172"/>
    <lineage>
        <taxon>Bacteria</taxon>
        <taxon>Bacillati</taxon>
        <taxon>Bacillota</taxon>
        <taxon>Bacilli</taxon>
        <taxon>Bacillales</taxon>
        <taxon>Paenibacillaceae</taxon>
        <taxon>Cohnella</taxon>
    </lineage>
</organism>
<name>A0A841TEM6_9BACL</name>
<gene>
    <name evidence="4" type="ORF">H4Q31_19540</name>
</gene>
<dbReference type="GO" id="GO:0016747">
    <property type="term" value="F:acyltransferase activity, transferring groups other than amino-acyl groups"/>
    <property type="evidence" value="ECO:0007669"/>
    <property type="project" value="InterPro"/>
</dbReference>
<reference evidence="4 5" key="1">
    <citation type="submission" date="2020-08" db="EMBL/GenBank/DDBJ databases">
        <title>Cohnella phylogeny.</title>
        <authorList>
            <person name="Dunlap C."/>
        </authorList>
    </citation>
    <scope>NUCLEOTIDE SEQUENCE [LARGE SCALE GENOMIC DNA]</scope>
    <source>
        <strain evidence="4 5">DSM 103658</strain>
    </source>
</reference>
<keyword evidence="5" id="KW-1185">Reference proteome</keyword>
<evidence type="ECO:0000259" key="3">
    <source>
        <dbReference type="PROSITE" id="PS51186"/>
    </source>
</evidence>
<dbReference type="AlphaFoldDB" id="A0A841TEM6"/>
<dbReference type="Proteomes" id="UP000574133">
    <property type="component" value="Unassembled WGS sequence"/>
</dbReference>
<evidence type="ECO:0000313" key="4">
    <source>
        <dbReference type="EMBL" id="MBB6679482.1"/>
    </source>
</evidence>
<evidence type="ECO:0000313" key="5">
    <source>
        <dbReference type="Proteomes" id="UP000574133"/>
    </source>
</evidence>
<evidence type="ECO:0000256" key="1">
    <source>
        <dbReference type="ARBA" id="ARBA00022679"/>
    </source>
</evidence>
<dbReference type="EMBL" id="JACJVN010000086">
    <property type="protein sequence ID" value="MBB6679482.1"/>
    <property type="molecule type" value="Genomic_DNA"/>
</dbReference>
<proteinExistence type="predicted"/>
<dbReference type="Pfam" id="PF00583">
    <property type="entry name" value="Acetyltransf_1"/>
    <property type="match status" value="1"/>
</dbReference>
<dbReference type="InterPro" id="IPR000182">
    <property type="entry name" value="GNAT_dom"/>
</dbReference>